<sequence length="97" mass="10758">MPTLALEAVKTISTDEVIHVNEGQLLAGDGPLERWTVSITGCENERFFHQAFDSVSPALDLYFYTREGFQFGGQVYITRADQEGIELEGSSALQEQS</sequence>
<proteinExistence type="predicted"/>
<dbReference type="AlphaFoldDB" id="A0A1H2R1L0"/>
<evidence type="ECO:0000313" key="2">
    <source>
        <dbReference type="Proteomes" id="UP000199488"/>
    </source>
</evidence>
<protein>
    <submittedName>
        <fullName evidence="1">Uncharacterized protein</fullName>
    </submittedName>
</protein>
<name>A0A1H2R1L0_9BACI</name>
<dbReference type="Proteomes" id="UP000199488">
    <property type="component" value="Unassembled WGS sequence"/>
</dbReference>
<evidence type="ECO:0000313" key="1">
    <source>
        <dbReference type="EMBL" id="SDW13277.1"/>
    </source>
</evidence>
<gene>
    <name evidence="1" type="ORF">SAMN05421781_0554</name>
</gene>
<dbReference type="STRING" id="1122204.SAMN05421781_0554"/>
<keyword evidence="2" id="KW-1185">Reference proteome</keyword>
<organism evidence="1 2">
    <name type="scientific">Marinococcus luteus</name>
    <dbReference type="NCBI Taxonomy" id="1122204"/>
    <lineage>
        <taxon>Bacteria</taxon>
        <taxon>Bacillati</taxon>
        <taxon>Bacillota</taxon>
        <taxon>Bacilli</taxon>
        <taxon>Bacillales</taxon>
        <taxon>Bacillaceae</taxon>
        <taxon>Marinococcus</taxon>
    </lineage>
</organism>
<dbReference type="EMBL" id="FNNC01000001">
    <property type="protein sequence ID" value="SDW13277.1"/>
    <property type="molecule type" value="Genomic_DNA"/>
</dbReference>
<reference evidence="1 2" key="1">
    <citation type="submission" date="2016-10" db="EMBL/GenBank/DDBJ databases">
        <authorList>
            <person name="de Groot N.N."/>
        </authorList>
    </citation>
    <scope>NUCLEOTIDE SEQUENCE [LARGE SCALE GENOMIC DNA]</scope>
    <source>
        <strain evidence="1 2">DSM 23126</strain>
    </source>
</reference>
<dbReference type="OrthoDB" id="2968488at2"/>
<accession>A0A1H2R1L0</accession>
<dbReference type="RefSeq" id="WP_091610838.1">
    <property type="nucleotide sequence ID" value="NZ_FNNC01000001.1"/>
</dbReference>